<keyword evidence="3" id="KW-1185">Reference proteome</keyword>
<accession>A0A9W8RQ44</accession>
<protein>
    <recommendedName>
        <fullName evidence="4">BZIP domain-containing protein</fullName>
    </recommendedName>
</protein>
<evidence type="ECO:0000313" key="3">
    <source>
        <dbReference type="Proteomes" id="UP001152049"/>
    </source>
</evidence>
<evidence type="ECO:0008006" key="4">
    <source>
        <dbReference type="Google" id="ProtNLM"/>
    </source>
</evidence>
<dbReference type="InterPro" id="IPR021833">
    <property type="entry name" value="DUF3425"/>
</dbReference>
<dbReference type="AlphaFoldDB" id="A0A9W8RQ44"/>
<comment type="caution">
    <text evidence="2">The sequence shown here is derived from an EMBL/GenBank/DDBJ whole genome shotgun (WGS) entry which is preliminary data.</text>
</comment>
<sequence>MPTTSRVRGTPVPQLAELLDAADDWSGVTDAASRRRLQNRLNVRAYRRRKALKSNQESQESSPNIKTEAQIPCWDEKQQTVSLRPASLVSQMKKYRGSIIPNSYASGLARRPQEGIIFPLSSDHLIILLQFNVLRACLANHELIAPLGSAAVAECESAAEHVVSYPINPGLVPPSLLPTALQSTIPHEGWADIIPHPVWRDNILLALGQFDEDALWSDVMGGLFEGFPESEVEHRGVIAWDPPWDASGWELSEGFVRRWGWSLKGCEDLLEVTNKWRRKRGDAPIVYKLS</sequence>
<dbReference type="Proteomes" id="UP001152049">
    <property type="component" value="Unassembled WGS sequence"/>
</dbReference>
<dbReference type="Pfam" id="PF11905">
    <property type="entry name" value="DUF3425"/>
    <property type="match status" value="1"/>
</dbReference>
<proteinExistence type="predicted"/>
<reference evidence="2" key="1">
    <citation type="submission" date="2022-09" db="EMBL/GenBank/DDBJ databases">
        <title>Fusarium specimens isolated from Avocado Roots.</title>
        <authorList>
            <person name="Stajich J."/>
            <person name="Roper C."/>
            <person name="Heimlech-Rivalta G."/>
        </authorList>
    </citation>
    <scope>NUCLEOTIDE SEQUENCE</scope>
    <source>
        <strain evidence="2">CF00136</strain>
    </source>
</reference>
<gene>
    <name evidence="2" type="ORF">NW762_013012</name>
</gene>
<evidence type="ECO:0000313" key="2">
    <source>
        <dbReference type="EMBL" id="KAJ4247803.1"/>
    </source>
</evidence>
<organism evidence="2 3">
    <name type="scientific">Fusarium torreyae</name>
    <dbReference type="NCBI Taxonomy" id="1237075"/>
    <lineage>
        <taxon>Eukaryota</taxon>
        <taxon>Fungi</taxon>
        <taxon>Dikarya</taxon>
        <taxon>Ascomycota</taxon>
        <taxon>Pezizomycotina</taxon>
        <taxon>Sordariomycetes</taxon>
        <taxon>Hypocreomycetidae</taxon>
        <taxon>Hypocreales</taxon>
        <taxon>Nectriaceae</taxon>
        <taxon>Fusarium</taxon>
    </lineage>
</organism>
<dbReference type="EMBL" id="JAOQAZ010000038">
    <property type="protein sequence ID" value="KAJ4247803.1"/>
    <property type="molecule type" value="Genomic_DNA"/>
</dbReference>
<dbReference type="CDD" id="cd14688">
    <property type="entry name" value="bZIP_YAP"/>
    <property type="match status" value="1"/>
</dbReference>
<evidence type="ECO:0000256" key="1">
    <source>
        <dbReference type="SAM" id="MobiDB-lite"/>
    </source>
</evidence>
<dbReference type="PANTHER" id="PTHR38116">
    <property type="entry name" value="CHROMOSOME 7, WHOLE GENOME SHOTGUN SEQUENCE"/>
    <property type="match status" value="1"/>
</dbReference>
<dbReference type="PANTHER" id="PTHR38116:SF1">
    <property type="entry name" value="BZIP DOMAIN-CONTAINING PROTEIN"/>
    <property type="match status" value="1"/>
</dbReference>
<name>A0A9W8RQ44_9HYPO</name>
<feature type="region of interest" description="Disordered" evidence="1">
    <location>
        <begin position="49"/>
        <end position="71"/>
    </location>
</feature>
<feature type="compositionally biased region" description="Polar residues" evidence="1">
    <location>
        <begin position="53"/>
        <end position="67"/>
    </location>
</feature>
<dbReference type="OrthoDB" id="2245989at2759"/>